<protein>
    <submittedName>
        <fullName evidence="3">Metal dependent phosphohydrolase</fullName>
    </submittedName>
</protein>
<dbReference type="GO" id="GO:0016787">
    <property type="term" value="F:hydrolase activity"/>
    <property type="evidence" value="ECO:0007669"/>
    <property type="project" value="UniProtKB-KW"/>
</dbReference>
<sequence>IPHDVWSPSLAQLGYLLHDLGKLKTVGELRRPHYAGVVPHEFATIELLAPHLRWLEQRDLALATALRHLFSYLAAPGKARTTPSHVVAEIVEKLDQLSAASHNRRDLDYLLEGSRRAHAGEPSHRRPTPAAPLHPALRAAG</sequence>
<accession>T1AEI1</accession>
<dbReference type="EMBL" id="AUZZ01000525">
    <property type="protein sequence ID" value="EQD67703.1"/>
    <property type="molecule type" value="Genomic_DNA"/>
</dbReference>
<dbReference type="AlphaFoldDB" id="T1AEI1"/>
<name>T1AEI1_9ZZZZ</name>
<feature type="compositionally biased region" description="Low complexity" evidence="1">
    <location>
        <begin position="131"/>
        <end position="141"/>
    </location>
</feature>
<reference evidence="3" key="2">
    <citation type="journal article" date="2014" name="ISME J.">
        <title>Microbial stratification in low pH oxic and suboxic macroscopic growths along an acid mine drainage.</title>
        <authorList>
            <person name="Mendez-Garcia C."/>
            <person name="Mesa V."/>
            <person name="Sprenger R.R."/>
            <person name="Richter M."/>
            <person name="Diez M.S."/>
            <person name="Solano J."/>
            <person name="Bargiela R."/>
            <person name="Golyshina O.V."/>
            <person name="Manteca A."/>
            <person name="Ramos J.L."/>
            <person name="Gallego J.R."/>
            <person name="Llorente I."/>
            <person name="Martins Dos Santos V.A."/>
            <person name="Jensen O.N."/>
            <person name="Pelaez A.I."/>
            <person name="Sanchez J."/>
            <person name="Ferrer M."/>
        </authorList>
    </citation>
    <scope>NUCLEOTIDE SEQUENCE</scope>
</reference>
<evidence type="ECO:0000313" key="4">
    <source>
        <dbReference type="EMBL" id="EQD67703.1"/>
    </source>
</evidence>
<dbReference type="EMBL" id="AUZY01009951">
    <property type="protein sequence ID" value="EQD40320.1"/>
    <property type="molecule type" value="Genomic_DNA"/>
</dbReference>
<organism evidence="3">
    <name type="scientific">mine drainage metagenome</name>
    <dbReference type="NCBI Taxonomy" id="410659"/>
    <lineage>
        <taxon>unclassified sequences</taxon>
        <taxon>metagenomes</taxon>
        <taxon>ecological metagenomes</taxon>
    </lineage>
</organism>
<reference evidence="3" key="1">
    <citation type="submission" date="2013-08" db="EMBL/GenBank/DDBJ databases">
        <authorList>
            <person name="Mendez C."/>
            <person name="Richter M."/>
            <person name="Ferrer M."/>
            <person name="Sanchez J."/>
        </authorList>
    </citation>
    <scope>NUCLEOTIDE SEQUENCE</scope>
</reference>
<dbReference type="InterPro" id="IPR006674">
    <property type="entry name" value="HD_domain"/>
</dbReference>
<gene>
    <name evidence="3" type="ORF">B1B_14962</name>
    <name evidence="4" type="ORF">B2A_00672</name>
</gene>
<evidence type="ECO:0000313" key="3">
    <source>
        <dbReference type="EMBL" id="EQD40320.1"/>
    </source>
</evidence>
<proteinExistence type="predicted"/>
<evidence type="ECO:0000259" key="2">
    <source>
        <dbReference type="Pfam" id="PF01966"/>
    </source>
</evidence>
<dbReference type="Pfam" id="PF01966">
    <property type="entry name" value="HD"/>
    <property type="match status" value="1"/>
</dbReference>
<evidence type="ECO:0000256" key="1">
    <source>
        <dbReference type="SAM" id="MobiDB-lite"/>
    </source>
</evidence>
<feature type="region of interest" description="Disordered" evidence="1">
    <location>
        <begin position="117"/>
        <end position="141"/>
    </location>
</feature>
<feature type="non-terminal residue" evidence="3">
    <location>
        <position position="1"/>
    </location>
</feature>
<keyword evidence="3" id="KW-0378">Hydrolase</keyword>
<comment type="caution">
    <text evidence="3">The sequence shown here is derived from an EMBL/GenBank/DDBJ whole genome shotgun (WGS) entry which is preliminary data.</text>
</comment>
<feature type="domain" description="HD" evidence="2">
    <location>
        <begin position="8"/>
        <end position="99"/>
    </location>
</feature>